<comment type="subunit">
    <text evidence="1">Monomer.</text>
</comment>
<dbReference type="Pfam" id="PF03548">
    <property type="entry name" value="LolA"/>
    <property type="match status" value="1"/>
</dbReference>
<accession>A0ABT7ETW7</accession>
<feature type="chain" id="PRO_5047492286" evidence="5">
    <location>
        <begin position="20"/>
        <end position="184"/>
    </location>
</feature>
<feature type="signal peptide" evidence="5">
    <location>
        <begin position="1"/>
        <end position="19"/>
    </location>
</feature>
<dbReference type="InterPro" id="IPR029046">
    <property type="entry name" value="LolA/LolB/LppX"/>
</dbReference>
<organism evidence="6 7">
    <name type="scientific">Pseudoalteromonas obscura</name>
    <dbReference type="NCBI Taxonomy" id="3048491"/>
    <lineage>
        <taxon>Bacteria</taxon>
        <taxon>Pseudomonadati</taxon>
        <taxon>Pseudomonadota</taxon>
        <taxon>Gammaproteobacteria</taxon>
        <taxon>Alteromonadales</taxon>
        <taxon>Pseudoalteromonadaceae</taxon>
        <taxon>Pseudoalteromonas</taxon>
    </lineage>
</organism>
<sequence length="184" mass="20579">MIKAILTILMMLLSLNAFGQALTAQQATDKLNLVAPSLPFSGTFEQLKYFKVLKHPLKSHGTFDVNKQRLLWQTLAPVKSAVLYENDMLYTINSRGDKKPTPQGSDMSTLIFALLQGKFKELEKVFNLSTDKRRNCISMTPTSEPLSMALNNVVLCGQGGIDKIELFDSKNNKTIIHLQFASQK</sequence>
<keyword evidence="2" id="KW-0813">Transport</keyword>
<evidence type="ECO:0000256" key="1">
    <source>
        <dbReference type="ARBA" id="ARBA00011245"/>
    </source>
</evidence>
<protein>
    <submittedName>
        <fullName evidence="6">Outer membrane lipoprotein carrier protein LolA</fullName>
    </submittedName>
</protein>
<evidence type="ECO:0000256" key="4">
    <source>
        <dbReference type="ARBA" id="ARBA00022927"/>
    </source>
</evidence>
<reference evidence="6 7" key="1">
    <citation type="submission" date="2023-05" db="EMBL/GenBank/DDBJ databases">
        <title>Pseudoalteromonas ardens sp. nov., Pseudoalteromonas obscura sp. nov., and Pseudoalteromonas umbrosa sp. nov., isolated from the coral Montipora capitata.</title>
        <authorList>
            <person name="Thomas E.M."/>
            <person name="Smith E.M."/>
            <person name="Papke E."/>
            <person name="Shlafstein M.D."/>
            <person name="Oline D.K."/>
            <person name="Videau P."/>
            <person name="Saw J.H."/>
            <person name="Strangman W.K."/>
            <person name="Ushijima B."/>
        </authorList>
    </citation>
    <scope>NUCLEOTIDE SEQUENCE [LARGE SCALE GENOMIC DNA]</scope>
    <source>
        <strain evidence="6 7">P94</strain>
    </source>
</reference>
<evidence type="ECO:0000313" key="6">
    <source>
        <dbReference type="EMBL" id="MDK2598497.1"/>
    </source>
</evidence>
<evidence type="ECO:0000256" key="3">
    <source>
        <dbReference type="ARBA" id="ARBA00022729"/>
    </source>
</evidence>
<evidence type="ECO:0000256" key="2">
    <source>
        <dbReference type="ARBA" id="ARBA00022448"/>
    </source>
</evidence>
<name>A0ABT7ETW7_9GAMM</name>
<evidence type="ECO:0000256" key="5">
    <source>
        <dbReference type="SAM" id="SignalP"/>
    </source>
</evidence>
<dbReference type="InterPro" id="IPR004564">
    <property type="entry name" value="OM_lipoprot_carrier_LolA-like"/>
</dbReference>
<dbReference type="Gene3D" id="2.50.20.10">
    <property type="entry name" value="Lipoprotein localisation LolA/LolB/LppX"/>
    <property type="match status" value="1"/>
</dbReference>
<dbReference type="SUPFAM" id="SSF89392">
    <property type="entry name" value="Prokaryotic lipoproteins and lipoprotein localization factors"/>
    <property type="match status" value="1"/>
</dbReference>
<keyword evidence="4" id="KW-0653">Protein transport</keyword>
<keyword evidence="3 5" id="KW-0732">Signal</keyword>
<dbReference type="RefSeq" id="WP_284138836.1">
    <property type="nucleotide sequence ID" value="NZ_JASJUT010000019.1"/>
</dbReference>
<dbReference type="CDD" id="cd16325">
    <property type="entry name" value="LolA"/>
    <property type="match status" value="1"/>
</dbReference>
<comment type="caution">
    <text evidence="6">The sequence shown here is derived from an EMBL/GenBank/DDBJ whole genome shotgun (WGS) entry which is preliminary data.</text>
</comment>
<proteinExistence type="predicted"/>
<dbReference type="EMBL" id="JASJUT010000019">
    <property type="protein sequence ID" value="MDK2598497.1"/>
    <property type="molecule type" value="Genomic_DNA"/>
</dbReference>
<evidence type="ECO:0000313" key="7">
    <source>
        <dbReference type="Proteomes" id="UP001231915"/>
    </source>
</evidence>
<dbReference type="Proteomes" id="UP001231915">
    <property type="component" value="Unassembled WGS sequence"/>
</dbReference>
<gene>
    <name evidence="6" type="ORF">QNM18_25915</name>
</gene>
<keyword evidence="7" id="KW-1185">Reference proteome</keyword>
<keyword evidence="6" id="KW-0449">Lipoprotein</keyword>